<dbReference type="GO" id="GO:0005886">
    <property type="term" value="C:plasma membrane"/>
    <property type="evidence" value="ECO:0007669"/>
    <property type="project" value="UniProtKB-SubCell"/>
</dbReference>
<evidence type="ECO:0000313" key="10">
    <source>
        <dbReference type="EMBL" id="KKD57327.1"/>
    </source>
</evidence>
<keyword evidence="6 9" id="KW-1133">Transmembrane helix</keyword>
<dbReference type="Proteomes" id="UP000243478">
    <property type="component" value="Unassembled WGS sequence"/>
</dbReference>
<evidence type="ECO:0000256" key="1">
    <source>
        <dbReference type="ARBA" id="ARBA00004429"/>
    </source>
</evidence>
<dbReference type="InterPro" id="IPR007272">
    <property type="entry name" value="Sulf_transp_TsuA/YedE"/>
</dbReference>
<feature type="transmembrane region" description="Helical" evidence="9">
    <location>
        <begin position="121"/>
        <end position="138"/>
    </location>
</feature>
<feature type="transmembrane region" description="Helical" evidence="9">
    <location>
        <begin position="6"/>
        <end position="29"/>
    </location>
</feature>
<keyword evidence="4" id="KW-0997">Cell inner membrane</keyword>
<dbReference type="PANTHER" id="PTHR30574">
    <property type="entry name" value="INNER MEMBRANE PROTEIN YEDE"/>
    <property type="match status" value="1"/>
</dbReference>
<evidence type="ECO:0000256" key="8">
    <source>
        <dbReference type="ARBA" id="ARBA00035655"/>
    </source>
</evidence>
<organism evidence="10 11">
    <name type="scientific">Stenotrophomonas maltophilia</name>
    <name type="common">Pseudomonas maltophilia</name>
    <name type="synonym">Xanthomonas maltophilia</name>
    <dbReference type="NCBI Taxonomy" id="40324"/>
    <lineage>
        <taxon>Bacteria</taxon>
        <taxon>Pseudomonadati</taxon>
        <taxon>Pseudomonadota</taxon>
        <taxon>Gammaproteobacteria</taxon>
        <taxon>Lysobacterales</taxon>
        <taxon>Lysobacteraceae</taxon>
        <taxon>Stenotrophomonas</taxon>
        <taxon>Stenotrophomonas maltophilia group</taxon>
    </lineage>
</organism>
<reference evidence="10 11" key="1">
    <citation type="submission" date="2015-03" db="EMBL/GenBank/DDBJ databases">
        <title>Draft genome of Stenotrophomonas maltophila isolated from urine specimen.</title>
        <authorList>
            <person name="Murugan N."/>
            <person name="Malathi J."/>
            <person name="Umashankar V."/>
            <person name="Madhavan H."/>
        </authorList>
    </citation>
    <scope>NUCLEOTIDE SEQUENCE [LARGE SCALE GENOMIC DNA]</scope>
    <source>
        <strain evidence="10 11">JMNMN1</strain>
    </source>
</reference>
<comment type="caution">
    <text evidence="10">The sequence shown here is derived from an EMBL/GenBank/DDBJ whole genome shotgun (WGS) entry which is preliminary data.</text>
</comment>
<keyword evidence="3" id="KW-1003">Cell membrane</keyword>
<evidence type="ECO:0000313" key="11">
    <source>
        <dbReference type="Proteomes" id="UP000243478"/>
    </source>
</evidence>
<evidence type="ECO:0000256" key="6">
    <source>
        <dbReference type="ARBA" id="ARBA00022989"/>
    </source>
</evidence>
<evidence type="ECO:0000256" key="7">
    <source>
        <dbReference type="ARBA" id="ARBA00023136"/>
    </source>
</evidence>
<feature type="transmembrane region" description="Helical" evidence="9">
    <location>
        <begin position="50"/>
        <end position="69"/>
    </location>
</feature>
<dbReference type="EMBL" id="JZRZ01000017">
    <property type="protein sequence ID" value="KKD57327.1"/>
    <property type="molecule type" value="Genomic_DNA"/>
</dbReference>
<evidence type="ECO:0000256" key="2">
    <source>
        <dbReference type="ARBA" id="ARBA00022448"/>
    </source>
</evidence>
<comment type="subcellular location">
    <subcellularLocation>
        <location evidence="1">Cell inner membrane</location>
        <topology evidence="1">Multi-pass membrane protein</topology>
    </subcellularLocation>
</comment>
<dbReference type="PANTHER" id="PTHR30574:SF1">
    <property type="entry name" value="SULPHUR TRANSPORT DOMAIN-CONTAINING PROTEIN"/>
    <property type="match status" value="1"/>
</dbReference>
<dbReference type="AlphaFoldDB" id="A0A0F5ZPS9"/>
<dbReference type="RefSeq" id="WP_111193868.1">
    <property type="nucleotide sequence ID" value="NZ_JALBDD010000006.1"/>
</dbReference>
<keyword evidence="7 9" id="KW-0472">Membrane</keyword>
<evidence type="ECO:0000256" key="4">
    <source>
        <dbReference type="ARBA" id="ARBA00022519"/>
    </source>
</evidence>
<gene>
    <name evidence="10" type="ORF">VM57_09050</name>
</gene>
<evidence type="ECO:0000256" key="5">
    <source>
        <dbReference type="ARBA" id="ARBA00022692"/>
    </source>
</evidence>
<sequence>MNLPWSAAAGGALIGAAAVLLLATIGRVAGISGITAGSLRAGKGERAWRWAFLAGLTASAGLVLWWQSVPEASPRALLRDALPAWQLMGAGLLVGFGTRLGNGCTSGHGVCGMARASKRSLAAVLVFMVCAMLTTFLVRHGGGLS</sequence>
<feature type="transmembrane region" description="Helical" evidence="9">
    <location>
        <begin position="81"/>
        <end position="100"/>
    </location>
</feature>
<keyword evidence="5 9" id="KW-0812">Transmembrane</keyword>
<evidence type="ECO:0000256" key="3">
    <source>
        <dbReference type="ARBA" id="ARBA00022475"/>
    </source>
</evidence>
<dbReference type="PATRIC" id="fig|40324.63.peg.3341"/>
<comment type="similarity">
    <text evidence="8">Belongs to the TsuA/YedE (TC 9.B.102) family.</text>
</comment>
<name>A0A0F5ZPS9_STEMA</name>
<keyword evidence="2" id="KW-0813">Transport</keyword>
<proteinExistence type="inferred from homology"/>
<evidence type="ECO:0000256" key="9">
    <source>
        <dbReference type="SAM" id="Phobius"/>
    </source>
</evidence>
<accession>A0A0F5ZPS9</accession>
<protein>
    <submittedName>
        <fullName evidence="10">YeeE/YedE family protein</fullName>
    </submittedName>
</protein>